<dbReference type="OrthoDB" id="24041at2"/>
<dbReference type="PANTHER" id="PTHR43585">
    <property type="entry name" value="FUMIPYRROLE BIOSYNTHESIS PROTEIN C"/>
    <property type="match status" value="1"/>
</dbReference>
<feature type="domain" description="ATP-grasp" evidence="5">
    <location>
        <begin position="119"/>
        <end position="322"/>
    </location>
</feature>
<dbReference type="EMBL" id="SNWR01000001">
    <property type="protein sequence ID" value="TDO36955.1"/>
    <property type="molecule type" value="Genomic_DNA"/>
</dbReference>
<dbReference type="Gene3D" id="3.30.470.20">
    <property type="entry name" value="ATP-grasp fold, B domain"/>
    <property type="match status" value="1"/>
</dbReference>
<keyword evidence="1" id="KW-0436">Ligase</keyword>
<evidence type="ECO:0000256" key="2">
    <source>
        <dbReference type="ARBA" id="ARBA00022741"/>
    </source>
</evidence>
<dbReference type="InterPro" id="IPR011761">
    <property type="entry name" value="ATP-grasp"/>
</dbReference>
<dbReference type="AlphaFoldDB" id="A0A4R6JQP9"/>
<dbReference type="RefSeq" id="WP_133871643.1">
    <property type="nucleotide sequence ID" value="NZ_BOMD01000072.1"/>
</dbReference>
<keyword evidence="2 4" id="KW-0547">Nucleotide-binding</keyword>
<evidence type="ECO:0000259" key="5">
    <source>
        <dbReference type="PROSITE" id="PS50975"/>
    </source>
</evidence>
<evidence type="ECO:0000256" key="3">
    <source>
        <dbReference type="ARBA" id="ARBA00022840"/>
    </source>
</evidence>
<evidence type="ECO:0000313" key="7">
    <source>
        <dbReference type="Proteomes" id="UP000294901"/>
    </source>
</evidence>
<gene>
    <name evidence="6" type="ORF">C8E87_0546</name>
</gene>
<dbReference type="GO" id="GO:0016874">
    <property type="term" value="F:ligase activity"/>
    <property type="evidence" value="ECO:0007669"/>
    <property type="project" value="UniProtKB-KW"/>
</dbReference>
<dbReference type="GO" id="GO:0005524">
    <property type="term" value="F:ATP binding"/>
    <property type="evidence" value="ECO:0007669"/>
    <property type="project" value="UniProtKB-UniRule"/>
</dbReference>
<dbReference type="GO" id="GO:0046872">
    <property type="term" value="F:metal ion binding"/>
    <property type="evidence" value="ECO:0007669"/>
    <property type="project" value="InterPro"/>
</dbReference>
<dbReference type="PROSITE" id="PS50975">
    <property type="entry name" value="ATP_GRASP"/>
    <property type="match status" value="1"/>
</dbReference>
<dbReference type="SUPFAM" id="SSF56059">
    <property type="entry name" value="Glutathione synthetase ATP-binding domain-like"/>
    <property type="match status" value="1"/>
</dbReference>
<evidence type="ECO:0000256" key="1">
    <source>
        <dbReference type="ARBA" id="ARBA00022598"/>
    </source>
</evidence>
<keyword evidence="7" id="KW-1185">Reference proteome</keyword>
<proteinExistence type="predicted"/>
<organism evidence="6 7">
    <name type="scientific">Paractinoplanes brasiliensis</name>
    <dbReference type="NCBI Taxonomy" id="52695"/>
    <lineage>
        <taxon>Bacteria</taxon>
        <taxon>Bacillati</taxon>
        <taxon>Actinomycetota</taxon>
        <taxon>Actinomycetes</taxon>
        <taxon>Micromonosporales</taxon>
        <taxon>Micromonosporaceae</taxon>
        <taxon>Paractinoplanes</taxon>
    </lineage>
</organism>
<accession>A0A4R6JQP9</accession>
<evidence type="ECO:0000256" key="4">
    <source>
        <dbReference type="PROSITE-ProRule" id="PRU00409"/>
    </source>
</evidence>
<protein>
    <submittedName>
        <fullName evidence="6">Biotin carboxylase</fullName>
    </submittedName>
</protein>
<sequence length="424" mass="45684">MTPPGRLPRLAVVFDFGSASPMSILAAARDLAEIVFLCDRDLPHVRPLFDELRTLASVGDITGLTDDEVLAQPAAADLAGIVTFSESQINRTAALAARLNLTFLDVRTAAAVTDKYTQRRMLAEAGVQDTECRLVRDLADLDTALDVVGLPAVLKPRRGAASTYTCTVHSRPEAAARLRAFTDPVTRGISGEFVIEQLLRGDPSIAGAGWADYVSVESVTSHGDVRHVEVTGKFPLAMPLRETGYVVPSTLSGKRREEVLALTGAALTALGVRHGVTHTEVKLTPDGPRIIEVNGRLGGYVADLVRRARGFDLVRAALTVALGRPCAPPSTAYRRHAFQYFLTPPMEAVALRRLEGVEELGHAAGIHLVEIFAEPGAALDWRRGTLAYLGIVHGSAPAHREVQRLVDLIHSTLDIEYDHLTAKP</sequence>
<dbReference type="Proteomes" id="UP000294901">
    <property type="component" value="Unassembled WGS sequence"/>
</dbReference>
<dbReference type="Pfam" id="PF13535">
    <property type="entry name" value="ATP-grasp_4"/>
    <property type="match status" value="1"/>
</dbReference>
<reference evidence="6 7" key="1">
    <citation type="submission" date="2019-03" db="EMBL/GenBank/DDBJ databases">
        <title>Sequencing the genomes of 1000 actinobacteria strains.</title>
        <authorList>
            <person name="Klenk H.-P."/>
        </authorList>
    </citation>
    <scope>NUCLEOTIDE SEQUENCE [LARGE SCALE GENOMIC DNA]</scope>
    <source>
        <strain evidence="6 7">DSM 43805</strain>
    </source>
</reference>
<comment type="caution">
    <text evidence="6">The sequence shown here is derived from an EMBL/GenBank/DDBJ whole genome shotgun (WGS) entry which is preliminary data.</text>
</comment>
<dbReference type="PANTHER" id="PTHR43585:SF2">
    <property type="entry name" value="ATP-GRASP ENZYME FSQD"/>
    <property type="match status" value="1"/>
</dbReference>
<keyword evidence="3 4" id="KW-0067">ATP-binding</keyword>
<name>A0A4R6JQP9_9ACTN</name>
<evidence type="ECO:0000313" key="6">
    <source>
        <dbReference type="EMBL" id="TDO36955.1"/>
    </source>
</evidence>
<dbReference type="InterPro" id="IPR052032">
    <property type="entry name" value="ATP-dep_AA_Ligase"/>
</dbReference>